<feature type="transmembrane region" description="Helical" evidence="1">
    <location>
        <begin position="156"/>
        <end position="184"/>
    </location>
</feature>
<organism evidence="2 3">
    <name type="scientific">Haloferax profundi</name>
    <dbReference type="NCBI Taxonomy" id="1544718"/>
    <lineage>
        <taxon>Archaea</taxon>
        <taxon>Methanobacteriati</taxon>
        <taxon>Methanobacteriota</taxon>
        <taxon>Stenosarchaea group</taxon>
        <taxon>Halobacteria</taxon>
        <taxon>Halobacteriales</taxon>
        <taxon>Haloferacaceae</taxon>
        <taxon>Haloferax</taxon>
    </lineage>
</organism>
<keyword evidence="1" id="KW-0812">Transmembrane</keyword>
<accession>A0A0W1RK59</accession>
<feature type="transmembrane region" description="Helical" evidence="1">
    <location>
        <begin position="112"/>
        <end position="136"/>
    </location>
</feature>
<gene>
    <name evidence="2" type="ORF">AUR66_19245</name>
</gene>
<dbReference type="AlphaFoldDB" id="A0A0W1RK59"/>
<evidence type="ECO:0000313" key="2">
    <source>
        <dbReference type="EMBL" id="KTG13946.1"/>
    </source>
</evidence>
<feature type="transmembrane region" description="Helical" evidence="1">
    <location>
        <begin position="220"/>
        <end position="246"/>
    </location>
</feature>
<keyword evidence="1" id="KW-0472">Membrane</keyword>
<dbReference type="Proteomes" id="UP000053157">
    <property type="component" value="Unassembled WGS sequence"/>
</dbReference>
<dbReference type="OrthoDB" id="351112at2157"/>
<feature type="non-terminal residue" evidence="2">
    <location>
        <position position="258"/>
    </location>
</feature>
<feature type="transmembrane region" description="Helical" evidence="1">
    <location>
        <begin position="196"/>
        <end position="214"/>
    </location>
</feature>
<proteinExistence type="predicted"/>
<feature type="transmembrane region" description="Helical" evidence="1">
    <location>
        <begin position="31"/>
        <end position="57"/>
    </location>
</feature>
<evidence type="ECO:0008006" key="4">
    <source>
        <dbReference type="Google" id="ProtNLM"/>
    </source>
</evidence>
<feature type="transmembrane region" description="Helical" evidence="1">
    <location>
        <begin position="77"/>
        <end position="100"/>
    </location>
</feature>
<comment type="caution">
    <text evidence="2">The sequence shown here is derived from an EMBL/GenBank/DDBJ whole genome shotgun (WGS) entry which is preliminary data.</text>
</comment>
<protein>
    <recommendedName>
        <fullName evidence="4">DUF4386 domain-containing protein</fullName>
    </recommendedName>
</protein>
<dbReference type="EMBL" id="LOPV01000583">
    <property type="protein sequence ID" value="KTG13946.1"/>
    <property type="molecule type" value="Genomic_DNA"/>
</dbReference>
<dbReference type="InterPro" id="IPR025495">
    <property type="entry name" value="DUF4386"/>
</dbReference>
<keyword evidence="3" id="KW-1185">Reference proteome</keyword>
<evidence type="ECO:0000256" key="1">
    <source>
        <dbReference type="SAM" id="Phobius"/>
    </source>
</evidence>
<dbReference type="RefSeq" id="WP_058573415.1">
    <property type="nucleotide sequence ID" value="NZ_LOPV01000583.1"/>
</dbReference>
<name>A0A0W1RK59_9EURY</name>
<keyword evidence="1" id="KW-1133">Transmembrane helix</keyword>
<evidence type="ECO:0000313" key="3">
    <source>
        <dbReference type="Proteomes" id="UP000053157"/>
    </source>
</evidence>
<sequence length="258" mass="27526">MVGATIGASEGHGHDLERVDIANRSVRRGSLIAGLALLLMTPLAAFANFAVLEALITPGNAAQTANAILNAEDTFRFAIAGLFVVAVLDLTVAWALYTVFKPVNSSVALLMAWFRIVFAGVFMVAISELVGVLSILTTADSVSVFSTEEHYAQALLGINAFYAIWDAALILVGLHLVVLGYLVYRSGSVPSYKSGYAPKVLGVLLAIAGVGYVIDSFGRVLFAGYSFEVAAFTFIGEVLLIFWLFIYGRRVSFEDVAA</sequence>
<dbReference type="Pfam" id="PF14329">
    <property type="entry name" value="DUF4386"/>
    <property type="match status" value="1"/>
</dbReference>
<reference evidence="2 3" key="1">
    <citation type="submission" date="2015-12" db="EMBL/GenBank/DDBJ databases">
        <title>Haloferax profundi sp. nov. isolated from the Discovery deep brine-seawater interface in the Red Sea.</title>
        <authorList>
            <person name="Zhang G."/>
            <person name="Stingl U."/>
            <person name="Rashid M."/>
        </authorList>
    </citation>
    <scope>NUCLEOTIDE SEQUENCE [LARGE SCALE GENOMIC DNA]</scope>
    <source>
        <strain evidence="2 3">SB29</strain>
    </source>
</reference>